<feature type="domain" description="HTH araC/xylS-type" evidence="5">
    <location>
        <begin position="206"/>
        <end position="304"/>
    </location>
</feature>
<accession>D2PNB5</accession>
<dbReference type="InterPro" id="IPR009057">
    <property type="entry name" value="Homeodomain-like_sf"/>
</dbReference>
<keyword evidence="2" id="KW-0238">DNA-binding</keyword>
<dbReference type="HOGENOM" id="CLU_000445_81_0_11"/>
<dbReference type="InterPro" id="IPR018060">
    <property type="entry name" value="HTH_AraC"/>
</dbReference>
<dbReference type="Proteomes" id="UP000007967">
    <property type="component" value="Chromosome"/>
</dbReference>
<dbReference type="SMART" id="SM00342">
    <property type="entry name" value="HTH_ARAC"/>
    <property type="match status" value="1"/>
</dbReference>
<dbReference type="PROSITE" id="PS00041">
    <property type="entry name" value="HTH_ARAC_FAMILY_1"/>
    <property type="match status" value="1"/>
</dbReference>
<dbReference type="InterPro" id="IPR050204">
    <property type="entry name" value="AraC_XylS_family_regulators"/>
</dbReference>
<dbReference type="eggNOG" id="COG2207">
    <property type="taxonomic scope" value="Bacteria"/>
</dbReference>
<dbReference type="PANTHER" id="PTHR46796">
    <property type="entry name" value="HTH-TYPE TRANSCRIPTIONAL ACTIVATOR RHAS-RELATED"/>
    <property type="match status" value="1"/>
</dbReference>
<dbReference type="GO" id="GO:0043565">
    <property type="term" value="F:sequence-specific DNA binding"/>
    <property type="evidence" value="ECO:0007669"/>
    <property type="project" value="InterPro"/>
</dbReference>
<feature type="region of interest" description="Disordered" evidence="4">
    <location>
        <begin position="304"/>
        <end position="337"/>
    </location>
</feature>
<dbReference type="Pfam" id="PF12852">
    <property type="entry name" value="Cupin_6"/>
    <property type="match status" value="1"/>
</dbReference>
<dbReference type="InterPro" id="IPR032783">
    <property type="entry name" value="AraC_lig"/>
</dbReference>
<dbReference type="KEGG" id="kfl:Kfla_5593"/>
<proteinExistence type="predicted"/>
<evidence type="ECO:0000313" key="7">
    <source>
        <dbReference type="Proteomes" id="UP000007967"/>
    </source>
</evidence>
<keyword evidence="1" id="KW-0805">Transcription regulation</keyword>
<dbReference type="GO" id="GO:0003700">
    <property type="term" value="F:DNA-binding transcription factor activity"/>
    <property type="evidence" value="ECO:0007669"/>
    <property type="project" value="InterPro"/>
</dbReference>
<dbReference type="PRINTS" id="PR00032">
    <property type="entry name" value="HTHARAC"/>
</dbReference>
<dbReference type="RefSeq" id="WP_012923153.1">
    <property type="nucleotide sequence ID" value="NC_013729.1"/>
</dbReference>
<dbReference type="AlphaFoldDB" id="D2PNB5"/>
<dbReference type="Gene3D" id="1.10.10.60">
    <property type="entry name" value="Homeodomain-like"/>
    <property type="match status" value="2"/>
</dbReference>
<protein>
    <submittedName>
        <fullName evidence="6">Transcriptional regulator, AraC family</fullName>
    </submittedName>
</protein>
<evidence type="ECO:0000256" key="2">
    <source>
        <dbReference type="ARBA" id="ARBA00023125"/>
    </source>
</evidence>
<name>D2PNB5_KRIFD</name>
<sequence>MLGFRDPVADAIGLLRPRTVVGPSLRAVGEWALRFDTFLHVRIGGIVRGTCWLILDGHEPVLLQEGDTFLLGNPPPYVLASTLDARPRPAEPVWATAEDGFVRIGPESEQDLYLCVGHIAFDDRNAGLLTDLLPPLVIVRGADPQGARLGQLIDLLATEVGIAAAGGPLVQNHLAQILLVHMLRAHAGQTDRPTGWLGALNEDGIGAALRALHADVAHSWTLKELAEISHMSRSAFAQAFKSHVGVPPLEYLIQWRMSLARDALARDTLSISELARATGYLSESAFSTAFRRVVGSSPAQFRNQARQPFRNLARQPALGGEPELEETSRVPAGAGRG</sequence>
<dbReference type="InterPro" id="IPR020449">
    <property type="entry name" value="Tscrpt_reg_AraC-type_HTH"/>
</dbReference>
<dbReference type="PANTHER" id="PTHR46796:SF7">
    <property type="entry name" value="ARAC FAMILY TRANSCRIPTIONAL REGULATOR"/>
    <property type="match status" value="1"/>
</dbReference>
<gene>
    <name evidence="6" type="ordered locus">Kfla_5593</name>
</gene>
<dbReference type="Pfam" id="PF12833">
    <property type="entry name" value="HTH_18"/>
    <property type="match status" value="1"/>
</dbReference>
<evidence type="ECO:0000256" key="4">
    <source>
        <dbReference type="SAM" id="MobiDB-lite"/>
    </source>
</evidence>
<evidence type="ECO:0000256" key="1">
    <source>
        <dbReference type="ARBA" id="ARBA00023015"/>
    </source>
</evidence>
<keyword evidence="3" id="KW-0804">Transcription</keyword>
<organism evidence="6 7">
    <name type="scientific">Kribbella flavida (strain DSM 17836 / JCM 10339 / NBRC 14399)</name>
    <dbReference type="NCBI Taxonomy" id="479435"/>
    <lineage>
        <taxon>Bacteria</taxon>
        <taxon>Bacillati</taxon>
        <taxon>Actinomycetota</taxon>
        <taxon>Actinomycetes</taxon>
        <taxon>Propionibacteriales</taxon>
        <taxon>Kribbellaceae</taxon>
        <taxon>Kribbella</taxon>
    </lineage>
</organism>
<dbReference type="STRING" id="479435.Kfla_5593"/>
<dbReference type="SUPFAM" id="SSF46689">
    <property type="entry name" value="Homeodomain-like"/>
    <property type="match status" value="2"/>
</dbReference>
<evidence type="ECO:0000256" key="3">
    <source>
        <dbReference type="ARBA" id="ARBA00023163"/>
    </source>
</evidence>
<reference evidence="6 7" key="2">
    <citation type="journal article" date="2010" name="Stand. Genomic Sci.">
        <title>Complete genome sequence of Kribbella flavida type strain (IFO 14399).</title>
        <authorList>
            <person name="Pukall R."/>
            <person name="Lapidus A."/>
            <person name="Glavina Del Rio T."/>
            <person name="Copeland A."/>
            <person name="Tice H."/>
            <person name="Cheng J.-F."/>
            <person name="Lucas S."/>
            <person name="Chen F."/>
            <person name="Nolan M."/>
            <person name="LaButti K."/>
            <person name="Pati A."/>
            <person name="Ivanova N."/>
            <person name="Mavrommatis K."/>
            <person name="Mikhailova N."/>
            <person name="Pitluck S."/>
            <person name="Bruce D."/>
            <person name="Goodwin L."/>
            <person name="Land M."/>
            <person name="Hauser L."/>
            <person name="Chang Y.-J."/>
            <person name="Jeffries C.D."/>
            <person name="Chen A."/>
            <person name="Palaniappan K."/>
            <person name="Chain P."/>
            <person name="Rohde M."/>
            <person name="Goeker M."/>
            <person name="Bristow J."/>
            <person name="Eisen J.A."/>
            <person name="Markowitz V."/>
            <person name="Hugenholtz P."/>
            <person name="Kyrpides N.C."/>
            <person name="Klenk H.-P."/>
            <person name="Brettin T."/>
        </authorList>
    </citation>
    <scope>NUCLEOTIDE SEQUENCE [LARGE SCALE GENOMIC DNA]</scope>
    <source>
        <strain evidence="7">DSM 17836 / JCM 10339 / NBRC 14399</strain>
    </source>
</reference>
<evidence type="ECO:0000259" key="5">
    <source>
        <dbReference type="PROSITE" id="PS01124"/>
    </source>
</evidence>
<dbReference type="InterPro" id="IPR018062">
    <property type="entry name" value="HTH_AraC-typ_CS"/>
</dbReference>
<dbReference type="EMBL" id="CP001736">
    <property type="protein sequence ID" value="ADB34599.1"/>
    <property type="molecule type" value="Genomic_DNA"/>
</dbReference>
<reference evidence="7" key="1">
    <citation type="submission" date="2009-09" db="EMBL/GenBank/DDBJ databases">
        <title>The complete genome of Kribbella flavida DSM 17836.</title>
        <authorList>
            <consortium name="US DOE Joint Genome Institute (JGI-PGF)"/>
            <person name="Lucas S."/>
            <person name="Copeland A."/>
            <person name="Lapidus A."/>
            <person name="Glavina del Rio T."/>
            <person name="Dalin E."/>
            <person name="Tice H."/>
            <person name="Bruce D."/>
            <person name="Goodwin L."/>
            <person name="Pitluck S."/>
            <person name="Kyrpides N."/>
            <person name="Mavromatis K."/>
            <person name="Ivanova N."/>
            <person name="Saunders E."/>
            <person name="Brettin T."/>
            <person name="Detter J.C."/>
            <person name="Han C."/>
            <person name="Larimer F."/>
            <person name="Land M."/>
            <person name="Hauser L."/>
            <person name="Markowitz V."/>
            <person name="Cheng J.-F."/>
            <person name="Hugenholtz P."/>
            <person name="Woyke T."/>
            <person name="Wu D."/>
            <person name="Pukall R."/>
            <person name="Klenk H.-P."/>
            <person name="Eisen J.A."/>
        </authorList>
    </citation>
    <scope>NUCLEOTIDE SEQUENCE [LARGE SCALE GENOMIC DNA]</scope>
    <source>
        <strain evidence="7">DSM 17836 / JCM 10339 / NBRC 14399</strain>
    </source>
</reference>
<dbReference type="PROSITE" id="PS01124">
    <property type="entry name" value="HTH_ARAC_FAMILY_2"/>
    <property type="match status" value="1"/>
</dbReference>
<keyword evidence="7" id="KW-1185">Reference proteome</keyword>
<evidence type="ECO:0000313" key="6">
    <source>
        <dbReference type="EMBL" id="ADB34599.1"/>
    </source>
</evidence>